<dbReference type="AlphaFoldDB" id="A0A9W8W1H6"/>
<feature type="compositionally biased region" description="Basic and acidic residues" evidence="1">
    <location>
        <begin position="1"/>
        <end position="23"/>
    </location>
</feature>
<feature type="region of interest" description="Disordered" evidence="1">
    <location>
        <begin position="1"/>
        <end position="35"/>
    </location>
</feature>
<sequence>MVPSADNDHINTKKQSSDPERGRLSGTDQVDFKAAPHEEVTDNIFDGEGGEGFCNMARWDALFMNNSFKTGSGVQGSSLRERKGVSLYDKTHLSTEML</sequence>
<comment type="caution">
    <text evidence="2">The sequence shown here is derived from an EMBL/GenBank/DDBJ whole genome shotgun (WGS) entry which is preliminary data.</text>
</comment>
<evidence type="ECO:0000313" key="2">
    <source>
        <dbReference type="EMBL" id="KAJ4311150.1"/>
    </source>
</evidence>
<evidence type="ECO:0000256" key="1">
    <source>
        <dbReference type="SAM" id="MobiDB-lite"/>
    </source>
</evidence>
<evidence type="ECO:0000313" key="3">
    <source>
        <dbReference type="Proteomes" id="UP001140502"/>
    </source>
</evidence>
<gene>
    <name evidence="2" type="ORF">N0V84_010583</name>
</gene>
<name>A0A9W8W1H6_9HYPO</name>
<dbReference type="Proteomes" id="UP001140502">
    <property type="component" value="Unassembled WGS sequence"/>
</dbReference>
<organism evidence="2 3">
    <name type="scientific">Fusarium piperis</name>
    <dbReference type="NCBI Taxonomy" id="1435070"/>
    <lineage>
        <taxon>Eukaryota</taxon>
        <taxon>Fungi</taxon>
        <taxon>Dikarya</taxon>
        <taxon>Ascomycota</taxon>
        <taxon>Pezizomycotina</taxon>
        <taxon>Sordariomycetes</taxon>
        <taxon>Hypocreomycetidae</taxon>
        <taxon>Hypocreales</taxon>
        <taxon>Nectriaceae</taxon>
        <taxon>Fusarium</taxon>
        <taxon>Fusarium solani species complex</taxon>
    </lineage>
</organism>
<accession>A0A9W8W1H6</accession>
<proteinExistence type="predicted"/>
<dbReference type="EMBL" id="JAPEUR010000343">
    <property type="protein sequence ID" value="KAJ4311150.1"/>
    <property type="molecule type" value="Genomic_DNA"/>
</dbReference>
<keyword evidence="3" id="KW-1185">Reference proteome</keyword>
<protein>
    <submittedName>
        <fullName evidence="2">Uncharacterized protein</fullName>
    </submittedName>
</protein>
<reference evidence="2" key="1">
    <citation type="submission" date="2022-10" db="EMBL/GenBank/DDBJ databases">
        <title>Tapping the CABI collections for fungal endophytes: first genome assemblies for Collariella, Neodidymelliopsis, Ascochyta clinopodiicola, Didymella pomorum, Didymosphaeria variabile, Neocosmospora piperis and Neocucurbitaria cava.</title>
        <authorList>
            <person name="Hill R."/>
        </authorList>
    </citation>
    <scope>NUCLEOTIDE SEQUENCE</scope>
    <source>
        <strain evidence="2">IMI 366586</strain>
    </source>
</reference>